<protein>
    <submittedName>
        <fullName evidence="1">Uncharacterized protein</fullName>
    </submittedName>
</protein>
<name>A0A4Y2QWT2_ARAVE</name>
<sequence length="107" mass="12688">MKDRPPRHHIQALWFLHYIPHYERLMQQPPFYRGTTRLRKWAQRATPPLLCHRVNESLLTYTAASPPRTHGVSTMGYERQYTKTSGKLLVRIKYHSISTSSAKLYHK</sequence>
<comment type="caution">
    <text evidence="1">The sequence shown here is derived from an EMBL/GenBank/DDBJ whole genome shotgun (WGS) entry which is preliminary data.</text>
</comment>
<accession>A0A4Y2QWT2</accession>
<dbReference type="EMBL" id="BGPR01015054">
    <property type="protein sequence ID" value="GBN67833.1"/>
    <property type="molecule type" value="Genomic_DNA"/>
</dbReference>
<keyword evidence="2" id="KW-1185">Reference proteome</keyword>
<gene>
    <name evidence="1" type="ORF">AVEN_213659_1</name>
</gene>
<dbReference type="Proteomes" id="UP000499080">
    <property type="component" value="Unassembled WGS sequence"/>
</dbReference>
<organism evidence="1 2">
    <name type="scientific">Araneus ventricosus</name>
    <name type="common">Orbweaver spider</name>
    <name type="synonym">Epeira ventricosa</name>
    <dbReference type="NCBI Taxonomy" id="182803"/>
    <lineage>
        <taxon>Eukaryota</taxon>
        <taxon>Metazoa</taxon>
        <taxon>Ecdysozoa</taxon>
        <taxon>Arthropoda</taxon>
        <taxon>Chelicerata</taxon>
        <taxon>Arachnida</taxon>
        <taxon>Araneae</taxon>
        <taxon>Araneomorphae</taxon>
        <taxon>Entelegynae</taxon>
        <taxon>Araneoidea</taxon>
        <taxon>Araneidae</taxon>
        <taxon>Araneus</taxon>
    </lineage>
</organism>
<reference evidence="1 2" key="1">
    <citation type="journal article" date="2019" name="Sci. Rep.">
        <title>Orb-weaving spider Araneus ventricosus genome elucidates the spidroin gene catalogue.</title>
        <authorList>
            <person name="Kono N."/>
            <person name="Nakamura H."/>
            <person name="Ohtoshi R."/>
            <person name="Moran D.A.P."/>
            <person name="Shinohara A."/>
            <person name="Yoshida Y."/>
            <person name="Fujiwara M."/>
            <person name="Mori M."/>
            <person name="Tomita M."/>
            <person name="Arakawa K."/>
        </authorList>
    </citation>
    <scope>NUCLEOTIDE SEQUENCE [LARGE SCALE GENOMIC DNA]</scope>
</reference>
<evidence type="ECO:0000313" key="2">
    <source>
        <dbReference type="Proteomes" id="UP000499080"/>
    </source>
</evidence>
<proteinExistence type="predicted"/>
<evidence type="ECO:0000313" key="1">
    <source>
        <dbReference type="EMBL" id="GBN67833.1"/>
    </source>
</evidence>
<dbReference type="AlphaFoldDB" id="A0A4Y2QWT2"/>